<evidence type="ECO:0000313" key="29">
    <source>
        <dbReference type="Proteomes" id="UP000061587"/>
    </source>
</evidence>
<reference evidence="15" key="9">
    <citation type="submission" date="2023-01" db="EMBL/GenBank/DDBJ databases">
        <title>Human gut microbiome strain richness.</title>
        <authorList>
            <person name="Chen-Liaw A."/>
        </authorList>
    </citation>
    <scope>NUCLEOTIDE SEQUENCE</scope>
    <source>
        <strain evidence="15">H9_m1001271B151109d0_201107</strain>
    </source>
</reference>
<dbReference type="Proteomes" id="UP000260640">
    <property type="component" value="Unassembled WGS sequence"/>
</dbReference>
<evidence type="ECO:0000313" key="22">
    <source>
        <dbReference type="EMBL" id="RGL79862.1"/>
    </source>
</evidence>
<evidence type="ECO:0000313" key="36">
    <source>
        <dbReference type="Proteomes" id="UP000283958"/>
    </source>
</evidence>
<dbReference type="Proteomes" id="UP000758576">
    <property type="component" value="Unassembled WGS sequence"/>
</dbReference>
<proteinExistence type="predicted"/>
<evidence type="ECO:0000313" key="38">
    <source>
        <dbReference type="Proteomes" id="UP000285469"/>
    </source>
</evidence>
<dbReference type="Proteomes" id="UP000470777">
    <property type="component" value="Unassembled WGS sequence"/>
</dbReference>
<dbReference type="RefSeq" id="WP_011964763.1">
    <property type="nucleotide sequence ID" value="NZ_AP025232.1"/>
</dbReference>
<dbReference type="Proteomes" id="UP000470952">
    <property type="component" value="Unassembled WGS sequence"/>
</dbReference>
<reference evidence="29" key="2">
    <citation type="submission" date="2015-10" db="EMBL/GenBank/DDBJ databases">
        <title>Extensive mobilome-driven genome diversification in gut-associated Bacteroides vulgatus mpk.</title>
        <authorList>
            <person name="Beier S."/>
            <person name="Lange A."/>
            <person name="Huson D.H."/>
            <person name="Frick J.-S."/>
            <person name="Autenrieth I.B."/>
        </authorList>
    </citation>
    <scope>NUCLEOTIDE SEQUENCE [LARGE SCALE GENOMIC DNA]</scope>
    <source>
        <strain evidence="29">mpk</strain>
    </source>
</reference>
<reference evidence="2 29" key="3">
    <citation type="journal article" date="2016" name="Genome Biol. Evol.">
        <title>Extensive mobilome-driven genome diversification in mouse gut-associated Bacteroides vulgatus mpk.</title>
        <authorList>
            <person name="Lange A."/>
            <person name="Beier S."/>
            <person name="Steimle A."/>
            <person name="Autenrieth I.B."/>
            <person name="Huson D.H."/>
            <person name="Frick J.S."/>
        </authorList>
    </citation>
    <scope>NUCLEOTIDE SEQUENCE [LARGE SCALE GENOMIC DNA]</scope>
    <source>
        <strain evidence="2">Mpk</strain>
        <strain evidence="29">mpk</strain>
    </source>
</reference>
<evidence type="ECO:0000313" key="15">
    <source>
        <dbReference type="EMBL" id="MDB0852886.1"/>
    </source>
</evidence>
<evidence type="ECO:0000313" key="6">
    <source>
        <dbReference type="EMBL" id="KAB6561347.1"/>
    </source>
</evidence>
<dbReference type="EMBL" id="JAHPYS010000048">
    <property type="protein sequence ID" value="MBU9140567.1"/>
    <property type="molecule type" value="Genomic_DNA"/>
</dbReference>
<dbReference type="Proteomes" id="UP000462015">
    <property type="component" value="Unassembled WGS sequence"/>
</dbReference>
<dbReference type="EMBL" id="CP013020">
    <property type="protein sequence ID" value="ALK84877.1"/>
    <property type="molecule type" value="Genomic_DNA"/>
</dbReference>
<evidence type="ECO:0000313" key="13">
    <source>
        <dbReference type="EMBL" id="MBV3488213.1"/>
    </source>
</evidence>
<dbReference type="EMBL" id="QRYT01000203">
    <property type="protein sequence ID" value="RGU96582.1"/>
    <property type="molecule type" value="Genomic_DNA"/>
</dbReference>
<evidence type="ECO:0000313" key="5">
    <source>
        <dbReference type="EMBL" id="KAB5436018.1"/>
    </source>
</evidence>
<evidence type="ECO:0000313" key="21">
    <source>
        <dbReference type="EMBL" id="RGJ90909.1"/>
    </source>
</evidence>
<dbReference type="Proteomes" id="UP000437431">
    <property type="component" value="Unassembled WGS sequence"/>
</dbReference>
<reference evidence="39 40" key="5">
    <citation type="journal article" date="2019" name="Nat. Med.">
        <title>A library of human gut bacterial isolates paired with longitudinal multiomics data enables mechanistic microbiome research.</title>
        <authorList>
            <person name="Poyet M."/>
            <person name="Groussin M."/>
            <person name="Gibbons S.M."/>
            <person name="Avila-Pacheco J."/>
            <person name="Jiang X."/>
            <person name="Kearney S.M."/>
            <person name="Perrotta A.R."/>
            <person name="Berdy B."/>
            <person name="Zhao S."/>
            <person name="Lieberman T.D."/>
            <person name="Swanson P.K."/>
            <person name="Smith M."/>
            <person name="Roesemann S."/>
            <person name="Alexander J.E."/>
            <person name="Rich S.A."/>
            <person name="Livny J."/>
            <person name="Vlamakis H."/>
            <person name="Clish C."/>
            <person name="Bullock K."/>
            <person name="Deik A."/>
            <person name="Scott J."/>
            <person name="Pierce K.A."/>
            <person name="Xavier R.J."/>
            <person name="Alm E.J."/>
        </authorList>
    </citation>
    <scope>NUCLEOTIDE SEQUENCE [LARGE SCALE GENOMIC DNA]</scope>
    <source>
        <strain evidence="6 40">BIOML-A111</strain>
        <strain evidence="10 39">BIOML-A82</strain>
        <strain evidence="9 44">BIOML-A85</strain>
        <strain evidence="4 43">BIOML-A9</strain>
        <strain evidence="8 45">BIOML-A93</strain>
        <strain evidence="7 41">BIOML-A98</strain>
    </source>
</reference>
<name>A0A0P0M2Q5_PHOVU</name>
<dbReference type="EMBL" id="QRXI01000007">
    <property type="protein sequence ID" value="RGT95122.1"/>
    <property type="molecule type" value="Genomic_DNA"/>
</dbReference>
<evidence type="ECO:0000313" key="32">
    <source>
        <dbReference type="Proteomes" id="UP000261003"/>
    </source>
</evidence>
<evidence type="ECO:0000313" key="41">
    <source>
        <dbReference type="Proteomes" id="UP000462015"/>
    </source>
</evidence>
<reference evidence="5 42" key="6">
    <citation type="submission" date="2019-10" db="EMBL/GenBank/DDBJ databases">
        <title>Genome Sequence and Assembly of iSURF_14.</title>
        <authorList>
            <person name="Wucher B.R."/>
            <person name="Ruoff K.L."/>
            <person name="Price C.E."/>
            <person name="Valls R.R."/>
            <person name="O'Toole G.A."/>
        </authorList>
    </citation>
    <scope>NUCLEOTIDE SEQUENCE [LARGE SCALE GENOMIC DNA]</scope>
    <source>
        <strain evidence="5 42">ANK132K_3B</strain>
    </source>
</reference>
<dbReference type="EMBL" id="WDAL01000105">
    <property type="protein sequence ID" value="KAB6628871.1"/>
    <property type="molecule type" value="Genomic_DNA"/>
</dbReference>
<dbReference type="Proteomes" id="UP000095333">
    <property type="component" value="Unassembled WGS sequence"/>
</dbReference>
<evidence type="ECO:0000313" key="25">
    <source>
        <dbReference type="EMBL" id="RGU96582.1"/>
    </source>
</evidence>
<evidence type="ECO:0000313" key="35">
    <source>
        <dbReference type="Proteomes" id="UP000283833"/>
    </source>
</evidence>
<dbReference type="EMBL" id="WCIF01000016">
    <property type="protein sequence ID" value="KAB5436018.1"/>
    <property type="molecule type" value="Genomic_DNA"/>
</dbReference>
<dbReference type="PANTHER" id="PTHR36455:SF1">
    <property type="entry name" value="BLR8292 PROTEIN"/>
    <property type="match status" value="1"/>
</dbReference>
<evidence type="ECO:0000313" key="18">
    <source>
        <dbReference type="EMBL" id="MDU0241477.1"/>
    </source>
</evidence>
<evidence type="ECO:0000313" key="30">
    <source>
        <dbReference type="Proteomes" id="UP000095333"/>
    </source>
</evidence>
<evidence type="ECO:0000313" key="45">
    <source>
        <dbReference type="Proteomes" id="UP000470952"/>
    </source>
</evidence>
<evidence type="ECO:0000313" key="24">
    <source>
        <dbReference type="EMBL" id="RGT95122.1"/>
    </source>
</evidence>
<dbReference type="Pfam" id="PF05717">
    <property type="entry name" value="TnpB_IS66"/>
    <property type="match status" value="1"/>
</dbReference>
<dbReference type="GeneID" id="82155971"/>
<evidence type="ECO:0000313" key="34">
    <source>
        <dbReference type="Proteomes" id="UP000283429"/>
    </source>
</evidence>
<evidence type="ECO:0000313" key="27">
    <source>
        <dbReference type="EMBL" id="RHD67647.1"/>
    </source>
</evidence>
<dbReference type="EMBL" id="JAHOGA010000009">
    <property type="protein sequence ID" value="MBV3488213.1"/>
    <property type="molecule type" value="Genomic_DNA"/>
</dbReference>
<dbReference type="Proteomes" id="UP000261003">
    <property type="component" value="Unassembled WGS sequence"/>
</dbReference>
<evidence type="ECO:0000313" key="43">
    <source>
        <dbReference type="Proteomes" id="UP000470332"/>
    </source>
</evidence>
<dbReference type="EMBL" id="WDAG01000071">
    <property type="protein sequence ID" value="KAB6652822.1"/>
    <property type="molecule type" value="Genomic_DNA"/>
</dbReference>
<dbReference type="EMBL" id="QSSN01000063">
    <property type="protein sequence ID" value="RGL79862.1"/>
    <property type="molecule type" value="Genomic_DNA"/>
</dbReference>
<dbReference type="EMBL" id="QSAI01000009">
    <property type="protein sequence ID" value="RGW48836.1"/>
    <property type="molecule type" value="Genomic_DNA"/>
</dbReference>
<dbReference type="Proteomes" id="UP000061587">
    <property type="component" value="Chromosome"/>
</dbReference>
<evidence type="ECO:0000313" key="23">
    <source>
        <dbReference type="EMBL" id="RGM38077.1"/>
    </source>
</evidence>
<dbReference type="Proteomes" id="UP000437380">
    <property type="component" value="Unassembled WGS sequence"/>
</dbReference>
<evidence type="ECO:0000313" key="14">
    <source>
        <dbReference type="EMBL" id="MCG0342773.1"/>
    </source>
</evidence>
<evidence type="ECO:0000313" key="31">
    <source>
        <dbReference type="Proteomes" id="UP000260640"/>
    </source>
</evidence>
<dbReference type="EMBL" id="QSPP01000007">
    <property type="protein sequence ID" value="RGJ90909.1"/>
    <property type="molecule type" value="Genomic_DNA"/>
</dbReference>
<dbReference type="EMBL" id="JAWDET010000006">
    <property type="protein sequence ID" value="MDU0240647.1"/>
    <property type="molecule type" value="Genomic_DNA"/>
</dbReference>
<evidence type="ECO:0000313" key="19">
    <source>
        <dbReference type="EMBL" id="MDU0242010.1"/>
    </source>
</evidence>
<dbReference type="PATRIC" id="fig|435590.9.peg.1378"/>
<dbReference type="EMBL" id="QRMN01000141">
    <property type="protein sequence ID" value="RHJ65868.1"/>
    <property type="molecule type" value="Genomic_DNA"/>
</dbReference>
<evidence type="ECO:0000313" key="40">
    <source>
        <dbReference type="Proteomes" id="UP000437431"/>
    </source>
</evidence>
<evidence type="ECO:0000313" key="7">
    <source>
        <dbReference type="EMBL" id="KAB6628871.1"/>
    </source>
</evidence>
<dbReference type="EMBL" id="CP013020">
    <property type="protein sequence ID" value="ALK83168.1"/>
    <property type="molecule type" value="Genomic_DNA"/>
</dbReference>
<dbReference type="NCBIfam" id="NF033819">
    <property type="entry name" value="IS66_TnpB"/>
    <property type="match status" value="1"/>
</dbReference>
<evidence type="ECO:0000313" key="10">
    <source>
        <dbReference type="EMBL" id="KAB6693779.1"/>
    </source>
</evidence>
<dbReference type="Proteomes" id="UP000261278">
    <property type="component" value="Unassembled WGS sequence"/>
</dbReference>
<dbReference type="EMBL" id="JAKKWZ010000118">
    <property type="protein sequence ID" value="MCG0342773.1"/>
    <property type="molecule type" value="Genomic_DNA"/>
</dbReference>
<dbReference type="EMBL" id="JAWDET010000006">
    <property type="protein sequence ID" value="MDU0241477.1"/>
    <property type="molecule type" value="Genomic_DNA"/>
</dbReference>
<dbReference type="EMBL" id="QSTG01000060">
    <property type="protein sequence ID" value="RGM38077.1"/>
    <property type="molecule type" value="Genomic_DNA"/>
</dbReference>
<evidence type="ECO:0000313" key="12">
    <source>
        <dbReference type="EMBL" id="MBU9140877.1"/>
    </source>
</evidence>
<evidence type="ECO:0000313" key="11">
    <source>
        <dbReference type="EMBL" id="MBU9140567.1"/>
    </source>
</evidence>
<dbReference type="EMBL" id="QSJM01000160">
    <property type="protein sequence ID" value="RHD67647.1"/>
    <property type="molecule type" value="Genomic_DNA"/>
</dbReference>
<dbReference type="EMBL" id="WDAY01000016">
    <property type="protein sequence ID" value="KAB6561347.1"/>
    <property type="molecule type" value="Genomic_DNA"/>
</dbReference>
<dbReference type="Proteomes" id="UP000283958">
    <property type="component" value="Unassembled WGS sequence"/>
</dbReference>
<dbReference type="Proteomes" id="UP001201179">
    <property type="component" value="Unassembled WGS sequence"/>
</dbReference>
<organism evidence="2 29">
    <name type="scientific">Phocaeicola vulgatus</name>
    <name type="common">Bacteroides vulgatus</name>
    <dbReference type="NCBI Taxonomy" id="821"/>
    <lineage>
        <taxon>Bacteria</taxon>
        <taxon>Pseudomonadati</taxon>
        <taxon>Bacteroidota</taxon>
        <taxon>Bacteroidia</taxon>
        <taxon>Bacteroidales</taxon>
        <taxon>Bacteroidaceae</taxon>
        <taxon>Phocaeicola</taxon>
    </lineage>
</organism>
<reference evidence="16" key="10">
    <citation type="submission" date="2023-10" db="EMBL/GenBank/DDBJ databases">
        <title>Genome of Potential pathogenic bacteria in Crohn's disease.</title>
        <authorList>
            <person name="Rodriguez-Palacios A."/>
        </authorList>
    </citation>
    <scope>NUCLEOTIDE SEQUENCE</scope>
    <source>
        <strain evidence="16">CavFT-hAR11</strain>
    </source>
</reference>
<dbReference type="EMBL" id="JAWDET010000006">
    <property type="protein sequence ID" value="MDU0242010.1"/>
    <property type="molecule type" value="Genomic_DNA"/>
</dbReference>
<dbReference type="EMBL" id="WCXA01000152">
    <property type="protein sequence ID" value="KAB3850895.1"/>
    <property type="molecule type" value="Genomic_DNA"/>
</dbReference>
<dbReference type="PANTHER" id="PTHR36455">
    <property type="match status" value="1"/>
</dbReference>
<dbReference type="EMBL" id="JAWDET010000008">
    <property type="protein sequence ID" value="MDU0242694.1"/>
    <property type="molecule type" value="Genomic_DNA"/>
</dbReference>
<dbReference type="AlphaFoldDB" id="A0A0P0M2Q5"/>
<evidence type="ECO:0000313" key="42">
    <source>
        <dbReference type="Proteomes" id="UP000462885"/>
    </source>
</evidence>
<evidence type="ECO:0000313" key="20">
    <source>
        <dbReference type="EMBL" id="MDU0242694.1"/>
    </source>
</evidence>
<evidence type="ECO:0000313" key="17">
    <source>
        <dbReference type="EMBL" id="MDU0240647.1"/>
    </source>
</evidence>
<evidence type="ECO:0000313" key="37">
    <source>
        <dbReference type="Proteomes" id="UP000285379"/>
    </source>
</evidence>
<dbReference type="EMBL" id="JAWDET010000006">
    <property type="protein sequence ID" value="MDU0239231.1"/>
    <property type="molecule type" value="Genomic_DNA"/>
</dbReference>
<dbReference type="Proteomes" id="UP001181239">
    <property type="component" value="Unassembled WGS sequence"/>
</dbReference>
<dbReference type="EMBL" id="CYZI01000004">
    <property type="protein sequence ID" value="CUO05828.1"/>
    <property type="molecule type" value="Genomic_DNA"/>
</dbReference>
<dbReference type="Proteomes" id="UP001210999">
    <property type="component" value="Unassembled WGS sequence"/>
</dbReference>
<dbReference type="EMBL" id="WCZV01000075">
    <property type="protein sequence ID" value="KAB6693779.1"/>
    <property type="molecule type" value="Genomic_DNA"/>
</dbReference>
<dbReference type="Proteomes" id="UP000285469">
    <property type="component" value="Unassembled WGS sequence"/>
</dbReference>
<dbReference type="Proteomes" id="UP000283429">
    <property type="component" value="Unassembled WGS sequence"/>
</dbReference>
<reference evidence="14" key="8">
    <citation type="submission" date="2022-01" db="EMBL/GenBank/DDBJ databases">
        <authorList>
            <person name="Mingchao X."/>
        </authorList>
    </citation>
    <scope>NUCLEOTIDE SEQUENCE</scope>
    <source>
        <strain evidence="14">Bv4372</strain>
    </source>
</reference>
<reference evidence="31 32" key="4">
    <citation type="submission" date="2018-08" db="EMBL/GenBank/DDBJ databases">
        <title>A genome reference for cultivated species of the human gut microbiota.</title>
        <authorList>
            <person name="Zou Y."/>
            <person name="Xue W."/>
            <person name="Luo G."/>
        </authorList>
    </citation>
    <scope>NUCLEOTIDE SEQUENCE [LARGE SCALE GENOMIC DNA]</scope>
    <source>
        <strain evidence="26 38">AF12-25</strain>
        <strain evidence="25 37">AF14-8</strain>
        <strain evidence="24 35">AF18-14</strain>
        <strain evidence="28 36">AM09-18</strain>
        <strain evidence="27 34">AM30-40</strain>
        <strain evidence="23 32">OM08-13BH</strain>
        <strain evidence="22 33">TF05-18</strain>
        <strain evidence="21 31">TM05-16</strain>
    </source>
</reference>
<evidence type="ECO:0000313" key="4">
    <source>
        <dbReference type="EMBL" id="KAB3850895.1"/>
    </source>
</evidence>
<dbReference type="Proteomes" id="UP000462885">
    <property type="component" value="Unassembled WGS sequence"/>
</dbReference>
<dbReference type="Proteomes" id="UP000736888">
    <property type="component" value="Unassembled WGS sequence"/>
</dbReference>
<accession>A0A0P0M2Q5</accession>
<dbReference type="Proteomes" id="UP000283833">
    <property type="component" value="Unassembled WGS sequence"/>
</dbReference>
<dbReference type="OMA" id="CGFPSLA"/>
<evidence type="ECO:0000313" key="33">
    <source>
        <dbReference type="Proteomes" id="UP000261278"/>
    </source>
</evidence>
<dbReference type="EMBL" id="JAQKEI010000020">
    <property type="protein sequence ID" value="MDB0852886.1"/>
    <property type="molecule type" value="Genomic_DNA"/>
</dbReference>
<evidence type="ECO:0000313" key="2">
    <source>
        <dbReference type="EMBL" id="ALK84877.1"/>
    </source>
</evidence>
<reference evidence="11" key="7">
    <citation type="submission" date="2021-06" db="EMBL/GenBank/DDBJ databases">
        <title>Collection of gut derived symbiotic bacterial strains cultured from healthy donors.</title>
        <authorList>
            <person name="Lin H."/>
            <person name="Littmann E."/>
            <person name="Pamer E.G."/>
        </authorList>
    </citation>
    <scope>NUCLEOTIDE SEQUENCE</scope>
    <source>
        <strain evidence="13">MSK.19.85</strain>
        <strain evidence="11">MSK.6.33</strain>
    </source>
</reference>
<sequence>MYSLTSANRYYLYQGFVRMNLGIDGLFKIIRSQMKELSPISGDIFLFFGKNRQSVKILRWDGDGFLLYYKRLEGGSFELPTFNPHTGNYEISYQVLSFILNGVSLKSVRLRKRFRI</sequence>
<evidence type="ECO:0000313" key="1">
    <source>
        <dbReference type="EMBL" id="ALK83168.1"/>
    </source>
</evidence>
<evidence type="ECO:0000313" key="8">
    <source>
        <dbReference type="EMBL" id="KAB6652822.1"/>
    </source>
</evidence>
<reference evidence="3 30" key="1">
    <citation type="submission" date="2015-09" db="EMBL/GenBank/DDBJ databases">
        <authorList>
            <consortium name="Pathogen Informatics"/>
        </authorList>
    </citation>
    <scope>NUCLEOTIDE SEQUENCE [LARGE SCALE GENOMIC DNA]</scope>
    <source>
        <strain evidence="3 30">2789STDY5834842</strain>
    </source>
</reference>
<protein>
    <submittedName>
        <fullName evidence="4">IS66 family insertion sequence element accessory protein TnpB</fullName>
    </submittedName>
    <submittedName>
        <fullName evidence="2">Mobile element protein</fullName>
    </submittedName>
    <submittedName>
        <fullName evidence="3">Transposase</fullName>
    </submittedName>
</protein>
<dbReference type="EMBL" id="WCZY01000080">
    <property type="protein sequence ID" value="KAB6684748.1"/>
    <property type="molecule type" value="Genomic_DNA"/>
</dbReference>
<dbReference type="Proteomes" id="UP000285379">
    <property type="component" value="Unassembled WGS sequence"/>
</dbReference>
<evidence type="ECO:0000313" key="16">
    <source>
        <dbReference type="EMBL" id="MDU0239231.1"/>
    </source>
</evidence>
<evidence type="ECO:0000313" key="28">
    <source>
        <dbReference type="EMBL" id="RHJ65868.1"/>
    </source>
</evidence>
<dbReference type="InterPro" id="IPR008878">
    <property type="entry name" value="Transposase_IS66_Orf2"/>
</dbReference>
<dbReference type="EMBL" id="JAHPYS010000098">
    <property type="protein sequence ID" value="MBU9140877.1"/>
    <property type="molecule type" value="Genomic_DNA"/>
</dbReference>
<gene>
    <name evidence="4" type="primary">tnpB</name>
    <name evidence="1" type="ORF">BvMPK_0540</name>
    <name evidence="2" type="ORF">BvMPK_2277</name>
    <name evidence="28" type="ORF">DW105_23315</name>
    <name evidence="27" type="ORF">DW783_24070</name>
    <name evidence="26" type="ORF">DWV70_06255</name>
    <name evidence="25" type="ORF">DWW27_24840</name>
    <name evidence="24" type="ORF">DWX04_06945</name>
    <name evidence="23" type="ORF">DXC16_21925</name>
    <name evidence="22" type="ORF">DXC44_21815</name>
    <name evidence="21" type="ORF">DXD46_04300</name>
    <name evidence="3" type="ORF">ERS852457_01266</name>
    <name evidence="5" type="ORF">F9Z94_14100</name>
    <name evidence="4" type="ORF">GAS37_24470</name>
    <name evidence="7" type="ORF">GAY12_22905</name>
    <name evidence="10" type="ORF">GAY17_23515</name>
    <name evidence="6" type="ORF">GAY79_09005</name>
    <name evidence="8" type="ORF">GAZ76_23255</name>
    <name evidence="9" type="ORF">GAZ92_23620</name>
    <name evidence="13" type="ORF">KSX14_06100</name>
    <name evidence="11" type="ORF">KTG10_17840</name>
    <name evidence="12" type="ORF">KTG10_19510</name>
    <name evidence="14" type="ORF">L4X52_22845</name>
    <name evidence="15" type="ORF">PL594_15390</name>
    <name evidence="16" type="ORF">RVH43_00885</name>
    <name evidence="17" type="ORF">RVH43_08435</name>
    <name evidence="18" type="ORF">RVH43_12830</name>
    <name evidence="19" type="ORF">RVH43_15615</name>
    <name evidence="20" type="ORF">RVH43_19275</name>
</gene>
<evidence type="ECO:0000313" key="3">
    <source>
        <dbReference type="EMBL" id="CUO05828.1"/>
    </source>
</evidence>
<dbReference type="Proteomes" id="UP000470332">
    <property type="component" value="Unassembled WGS sequence"/>
</dbReference>
<evidence type="ECO:0000313" key="9">
    <source>
        <dbReference type="EMBL" id="KAB6684748.1"/>
    </source>
</evidence>
<evidence type="ECO:0000313" key="44">
    <source>
        <dbReference type="Proteomes" id="UP000470777"/>
    </source>
</evidence>
<evidence type="ECO:0000313" key="26">
    <source>
        <dbReference type="EMBL" id="RGW48836.1"/>
    </source>
</evidence>
<evidence type="ECO:0000313" key="39">
    <source>
        <dbReference type="Proteomes" id="UP000437380"/>
    </source>
</evidence>